<accession>A0A815WQR0</accession>
<dbReference type="PANTHER" id="PTHR31362">
    <property type="entry name" value="GLYCOSYLTRANSFERASE STELLO1-RELATED"/>
    <property type="match status" value="1"/>
</dbReference>
<evidence type="ECO:0000313" key="3">
    <source>
        <dbReference type="Proteomes" id="UP000663829"/>
    </source>
</evidence>
<dbReference type="Proteomes" id="UP000681722">
    <property type="component" value="Unassembled WGS sequence"/>
</dbReference>
<dbReference type="InterPro" id="IPR005049">
    <property type="entry name" value="STL-like"/>
</dbReference>
<dbReference type="EMBL" id="CAJNOQ010026205">
    <property type="protein sequence ID" value="CAF1543897.1"/>
    <property type="molecule type" value="Genomic_DNA"/>
</dbReference>
<proteinExistence type="predicted"/>
<organism evidence="1 3">
    <name type="scientific">Didymodactylos carnosus</name>
    <dbReference type="NCBI Taxonomy" id="1234261"/>
    <lineage>
        <taxon>Eukaryota</taxon>
        <taxon>Metazoa</taxon>
        <taxon>Spiralia</taxon>
        <taxon>Gnathifera</taxon>
        <taxon>Rotifera</taxon>
        <taxon>Eurotatoria</taxon>
        <taxon>Bdelloidea</taxon>
        <taxon>Philodinida</taxon>
        <taxon>Philodinidae</taxon>
        <taxon>Didymodactylos</taxon>
    </lineage>
</organism>
<dbReference type="AlphaFoldDB" id="A0A815WQR0"/>
<keyword evidence="3" id="KW-1185">Reference proteome</keyword>
<feature type="non-terminal residue" evidence="1">
    <location>
        <position position="1"/>
    </location>
</feature>
<reference evidence="1" key="1">
    <citation type="submission" date="2021-02" db="EMBL/GenBank/DDBJ databases">
        <authorList>
            <person name="Nowell W R."/>
        </authorList>
    </citation>
    <scope>NUCLEOTIDE SEQUENCE</scope>
</reference>
<dbReference type="OrthoDB" id="5945766at2759"/>
<sequence length="216" mass="25024">MTHVLINSIACTPIVICSKKFISCRFDEGLQKFPSQGTLNITVTTLSPTVQRTITASAILNFTRLMSYWEQNDVVLLVHFNYPYYQRIPFLSIYRDIFPLVIFTGPDAHPNVVHCPEGHRGIHSYECLSRVVLLYPNHTSYLMVHFDLAPVFYTLENKNLQSMWLENHTLVIPEKATGWWWWTTEYGVGAINAFFNDLKNSKVEDIDPRLEPVELR</sequence>
<name>A0A815WQR0_9BILA</name>
<comment type="caution">
    <text evidence="1">The sequence shown here is derived from an EMBL/GenBank/DDBJ whole genome shotgun (WGS) entry which is preliminary data.</text>
</comment>
<gene>
    <name evidence="1" type="ORF">GPM918_LOCUS38791</name>
    <name evidence="2" type="ORF">SRO942_LOCUS39641</name>
</gene>
<dbReference type="PANTHER" id="PTHR31362:SF0">
    <property type="entry name" value="EXOSTOSIN DOMAIN-CONTAINING PROTEIN-RELATED"/>
    <property type="match status" value="1"/>
</dbReference>
<evidence type="ECO:0000313" key="1">
    <source>
        <dbReference type="EMBL" id="CAF1543897.1"/>
    </source>
</evidence>
<dbReference type="EMBL" id="CAJOBC010091856">
    <property type="protein sequence ID" value="CAF4404477.1"/>
    <property type="molecule type" value="Genomic_DNA"/>
</dbReference>
<evidence type="ECO:0000313" key="2">
    <source>
        <dbReference type="EMBL" id="CAF4404477.1"/>
    </source>
</evidence>
<dbReference type="Proteomes" id="UP000663829">
    <property type="component" value="Unassembled WGS sequence"/>
</dbReference>
<protein>
    <submittedName>
        <fullName evidence="1">Uncharacterized protein</fullName>
    </submittedName>
</protein>